<feature type="domain" description="Conserved hypothetical protein CHP02391" evidence="2">
    <location>
        <begin position="20"/>
        <end position="132"/>
    </location>
</feature>
<evidence type="ECO:0000259" key="2">
    <source>
        <dbReference type="Pfam" id="PF09509"/>
    </source>
</evidence>
<accession>A0A853K7A0</accession>
<comment type="caution">
    <text evidence="3">The sequence shown here is derived from an EMBL/GenBank/DDBJ whole genome shotgun (WGS) entry which is preliminary data.</text>
</comment>
<evidence type="ECO:0000313" key="4">
    <source>
        <dbReference type="Proteomes" id="UP000077421"/>
    </source>
</evidence>
<name>A0A853K7A0_9BACL</name>
<protein>
    <recommendedName>
        <fullName evidence="2">Conserved hypothetical protein CHP02391 domain-containing protein</fullName>
    </recommendedName>
</protein>
<dbReference type="RefSeq" id="WP_067567032.1">
    <property type="nucleotide sequence ID" value="NZ_LSUQ01000068.1"/>
</dbReference>
<dbReference type="AlphaFoldDB" id="A0A853K7A0"/>
<reference evidence="3 4" key="1">
    <citation type="submission" date="2016-02" db="EMBL/GenBank/DDBJ databases">
        <title>Draft genome sequence of Acidibacillus ferrooxidans SLC66.</title>
        <authorList>
            <person name="Oliveira G."/>
            <person name="Nancucheo I."/>
            <person name="Dall'Agnol H."/>
            <person name="Johnson B."/>
            <person name="Oliveira R."/>
            <person name="Nunes G.L."/>
            <person name="Tzotzos G."/>
            <person name="Orellana S.C."/>
            <person name="Salim A.C."/>
            <person name="Araujo F.M."/>
        </authorList>
    </citation>
    <scope>NUCLEOTIDE SEQUENCE [LARGE SCALE GENOMIC DNA]</scope>
    <source>
        <strain evidence="3 4">SLC66</strain>
    </source>
</reference>
<evidence type="ECO:0000313" key="3">
    <source>
        <dbReference type="EMBL" id="OAG91650.1"/>
    </source>
</evidence>
<sequence>MEQLSTKIQKNVTIITTLVSEDVWSVARDNYERGSYTNSITNSLQYVNEIVREKSGLSLDNTKLMDEAFLGQSPKLKINKLQTQTEKDIQAGVGYLLKGLCLAVRNPRAHERYNDNKEVADTIIQFVSYVLDFVRNSKQPSLVEDWLEFVFDENFNNSKEYSKIVLQEIPEKKKYELLVNIFRFRERARENQLNNLINELMESITSDECDEFIYNLNKELLQCADNTELRMFLSIYPPEKWSLLVPITRLKIEHMVKKSLEQAKMVGQYADPFDNDSWEYHCNQQGVLSTFGTNSVTYFETKEEILTILGHKLSDEDPDIRSFVIEHYQRVVFGSESTKNLALIYGIKRSLSYHDRNTFEHFKFLIDAIGDHETRAVFGNEVASTQQYFDNQETESEKPHKDSEDELPF</sequence>
<evidence type="ECO:0000256" key="1">
    <source>
        <dbReference type="SAM" id="MobiDB-lite"/>
    </source>
</evidence>
<dbReference type="Proteomes" id="UP000077421">
    <property type="component" value="Unassembled WGS sequence"/>
</dbReference>
<dbReference type="Pfam" id="PF09509">
    <property type="entry name" value="Hypoth_Ymh"/>
    <property type="match status" value="1"/>
</dbReference>
<proteinExistence type="predicted"/>
<dbReference type="NCBIfam" id="TIGR02391">
    <property type="entry name" value="hypoth_ymh"/>
    <property type="match status" value="1"/>
</dbReference>
<dbReference type="EMBL" id="LSUQ01000068">
    <property type="protein sequence ID" value="OAG91650.1"/>
    <property type="molecule type" value="Genomic_DNA"/>
</dbReference>
<feature type="region of interest" description="Disordered" evidence="1">
    <location>
        <begin position="388"/>
        <end position="409"/>
    </location>
</feature>
<dbReference type="OrthoDB" id="3189478at2"/>
<gene>
    <name evidence="3" type="ORF">AYW79_13695</name>
</gene>
<organism evidence="3 4">
    <name type="scientific">Ferroacidibacillus organovorans</name>
    <dbReference type="NCBI Taxonomy" id="1765683"/>
    <lineage>
        <taxon>Bacteria</taxon>
        <taxon>Bacillati</taxon>
        <taxon>Bacillota</taxon>
        <taxon>Bacilli</taxon>
        <taxon>Bacillales</taxon>
        <taxon>Alicyclobacillaceae</taxon>
        <taxon>Ferroacidibacillus</taxon>
    </lineage>
</organism>
<dbReference type="InterPro" id="IPR012654">
    <property type="entry name" value="CHP02391"/>
</dbReference>